<evidence type="ECO:0000259" key="4">
    <source>
        <dbReference type="Pfam" id="PF00440"/>
    </source>
</evidence>
<dbReference type="Gene3D" id="1.10.357.10">
    <property type="entry name" value="Tetracycline Repressor, domain 2"/>
    <property type="match status" value="1"/>
</dbReference>
<sequence length="202" mass="22492">MPRVTQAFRDKQQARIYAAATRCFARAGFHATSMDDVIREAGMSSSTVYRYLPGGKQELICSVCTWRIDKLAARLDQLRQETNPPGIRDALVSALASLHEDDPDTDFTTTARLAVNAWSEMPRDPEFREKIKRYFAGIRSHLLALATQWHESGQLRLSPAETSEIILRTSFGLIAEEALYGDIDVAAAGEALQRLLEAPPRG</sequence>
<proteinExistence type="predicted"/>
<evidence type="ECO:0000256" key="1">
    <source>
        <dbReference type="ARBA" id="ARBA00023015"/>
    </source>
</evidence>
<gene>
    <name evidence="5" type="ORF">J5A65_10840</name>
</gene>
<dbReference type="InterPro" id="IPR036271">
    <property type="entry name" value="Tet_transcr_reg_TetR-rel_C_sf"/>
</dbReference>
<protein>
    <submittedName>
        <fullName evidence="5">TetR/AcrR family transcriptional regulator</fullName>
    </submittedName>
</protein>
<accession>A0ABX7Y2X4</accession>
<dbReference type="SUPFAM" id="SSF48498">
    <property type="entry name" value="Tetracyclin repressor-like, C-terminal domain"/>
    <property type="match status" value="1"/>
</dbReference>
<dbReference type="PANTHER" id="PTHR47506">
    <property type="entry name" value="TRANSCRIPTIONAL REGULATORY PROTEIN"/>
    <property type="match status" value="1"/>
</dbReference>
<dbReference type="InterPro" id="IPR001647">
    <property type="entry name" value="HTH_TetR"/>
</dbReference>
<dbReference type="Gene3D" id="1.10.10.60">
    <property type="entry name" value="Homeodomain-like"/>
    <property type="match status" value="1"/>
</dbReference>
<reference evidence="5 6" key="1">
    <citation type="submission" date="2021-03" db="EMBL/GenBank/DDBJ databases">
        <title>Human Oral Microbial Genomes.</title>
        <authorList>
            <person name="Johnston C.D."/>
            <person name="Chen T."/>
            <person name="Dewhirst F.E."/>
        </authorList>
    </citation>
    <scope>NUCLEOTIDE SEQUENCE [LARGE SCALE GENOMIC DNA]</scope>
    <source>
        <strain evidence="5 6">DSMZ 100122</strain>
    </source>
</reference>
<evidence type="ECO:0000313" key="5">
    <source>
        <dbReference type="EMBL" id="QUC07427.1"/>
    </source>
</evidence>
<name>A0ABX7Y2X4_9ACTN</name>
<evidence type="ECO:0000256" key="2">
    <source>
        <dbReference type="ARBA" id="ARBA00023125"/>
    </source>
</evidence>
<keyword evidence="2" id="KW-0238">DNA-binding</keyword>
<dbReference type="Proteomes" id="UP000678513">
    <property type="component" value="Chromosome"/>
</dbReference>
<dbReference type="InterPro" id="IPR009057">
    <property type="entry name" value="Homeodomain-like_sf"/>
</dbReference>
<evidence type="ECO:0000256" key="3">
    <source>
        <dbReference type="ARBA" id="ARBA00023163"/>
    </source>
</evidence>
<keyword evidence="3" id="KW-0804">Transcription</keyword>
<keyword evidence="6" id="KW-1185">Reference proteome</keyword>
<dbReference type="PANTHER" id="PTHR47506:SF1">
    <property type="entry name" value="HTH-TYPE TRANSCRIPTIONAL REGULATOR YJDC"/>
    <property type="match status" value="1"/>
</dbReference>
<organism evidence="5 6">
    <name type="scientific">Arachnia rubra</name>
    <dbReference type="NCBI Taxonomy" id="1547448"/>
    <lineage>
        <taxon>Bacteria</taxon>
        <taxon>Bacillati</taxon>
        <taxon>Actinomycetota</taxon>
        <taxon>Actinomycetes</taxon>
        <taxon>Propionibacteriales</taxon>
        <taxon>Propionibacteriaceae</taxon>
        <taxon>Arachnia</taxon>
    </lineage>
</organism>
<keyword evidence="1" id="KW-0805">Transcription regulation</keyword>
<evidence type="ECO:0000313" key="6">
    <source>
        <dbReference type="Proteomes" id="UP000678513"/>
    </source>
</evidence>
<dbReference type="SUPFAM" id="SSF46689">
    <property type="entry name" value="Homeodomain-like"/>
    <property type="match status" value="1"/>
</dbReference>
<feature type="domain" description="HTH tetR-type" evidence="4">
    <location>
        <begin position="16"/>
        <end position="60"/>
    </location>
</feature>
<dbReference type="Pfam" id="PF00440">
    <property type="entry name" value="TetR_N"/>
    <property type="match status" value="1"/>
</dbReference>
<dbReference type="EMBL" id="CP072384">
    <property type="protein sequence ID" value="QUC07427.1"/>
    <property type="molecule type" value="Genomic_DNA"/>
</dbReference>
<dbReference type="RefSeq" id="WP_212321874.1">
    <property type="nucleotide sequence ID" value="NZ_AP024463.1"/>
</dbReference>